<keyword evidence="2 3" id="KW-0808">Transferase</keyword>
<keyword evidence="6" id="KW-1185">Reference proteome</keyword>
<evidence type="ECO:0000256" key="2">
    <source>
        <dbReference type="ARBA" id="ARBA00022679"/>
    </source>
</evidence>
<dbReference type="RefSeq" id="WP_189544966.1">
    <property type="nucleotide sequence ID" value="NZ_BMTF01000012.1"/>
</dbReference>
<protein>
    <submittedName>
        <fullName evidence="5">3-oxoacyl-ACP synthase</fullName>
    </submittedName>
</protein>
<dbReference type="PANTHER" id="PTHR11712:SF336">
    <property type="entry name" value="3-OXOACYL-[ACYL-CARRIER-PROTEIN] SYNTHASE, MITOCHONDRIAL"/>
    <property type="match status" value="1"/>
</dbReference>
<dbReference type="Proteomes" id="UP000660675">
    <property type="component" value="Unassembled WGS sequence"/>
</dbReference>
<dbReference type="InterPro" id="IPR014030">
    <property type="entry name" value="Ketoacyl_synth_N"/>
</dbReference>
<dbReference type="Gene3D" id="3.40.47.10">
    <property type="match status" value="1"/>
</dbReference>
<dbReference type="CDD" id="cd00834">
    <property type="entry name" value="KAS_I_II"/>
    <property type="match status" value="1"/>
</dbReference>
<dbReference type="EMBL" id="BMTF01000012">
    <property type="protein sequence ID" value="GGV88012.1"/>
    <property type="molecule type" value="Genomic_DNA"/>
</dbReference>
<dbReference type="InterPro" id="IPR020841">
    <property type="entry name" value="PKS_Beta-ketoAc_synthase_dom"/>
</dbReference>
<accession>A0ABQ2W3X7</accession>
<organism evidence="5 6">
    <name type="scientific">Streptomyces gelaticus</name>
    <dbReference type="NCBI Taxonomy" id="285446"/>
    <lineage>
        <taxon>Bacteria</taxon>
        <taxon>Bacillati</taxon>
        <taxon>Actinomycetota</taxon>
        <taxon>Actinomycetes</taxon>
        <taxon>Kitasatosporales</taxon>
        <taxon>Streptomycetaceae</taxon>
        <taxon>Streptomyces</taxon>
    </lineage>
</organism>
<reference evidence="6" key="1">
    <citation type="journal article" date="2019" name="Int. J. Syst. Evol. Microbiol.">
        <title>The Global Catalogue of Microorganisms (GCM) 10K type strain sequencing project: providing services to taxonomists for standard genome sequencing and annotation.</title>
        <authorList>
            <consortium name="The Broad Institute Genomics Platform"/>
            <consortium name="The Broad Institute Genome Sequencing Center for Infectious Disease"/>
            <person name="Wu L."/>
            <person name="Ma J."/>
        </authorList>
    </citation>
    <scope>NUCLEOTIDE SEQUENCE [LARGE SCALE GENOMIC DNA]</scope>
    <source>
        <strain evidence="6">JCM 4376</strain>
    </source>
</reference>
<dbReference type="PROSITE" id="PS52004">
    <property type="entry name" value="KS3_2"/>
    <property type="match status" value="1"/>
</dbReference>
<feature type="domain" description="Ketosynthase family 3 (KS3)" evidence="4">
    <location>
        <begin position="15"/>
        <end position="413"/>
    </location>
</feature>
<gene>
    <name evidence="5" type="primary">fabF</name>
    <name evidence="5" type="ORF">GCM10015535_38380</name>
</gene>
<sequence>MSGATGGTAPRTTPRHRVVITGLGVVTSIGTGVDAFADGLRAGRSGAKPIGAFDTTGFAYSNACEITDFDPGAWLRDMAAEELGRAAQFAVAGSRMAVADAGLTEDDVRARRTLVSVGTTDGESRDLDHLIGLQVAEGEDRLDATVARRVWPGRLSAGIVRELGLEDVETVTVPTACAAGNYAVGSGYDAISSGDVEMALCGGADALCRKTFTGFYRLGTIAPDVCRPFDADRQGILTGEGAGILLMESLESALDRGARIYAEVLGYGLSCDASHPVAPDRDSIARCITAAHRNAGIEARDVDFISAHGTGTKANDVTEVGAIRQVFGDELPRTVSIKSMIGHTMGAASALAAAACSLALREGFIPPTINHRTTDPECAVDCVPNKAVEARLRVVQNNGLAFGGNNAVLMLGHWDANTADNLPADAAAAA</sequence>
<evidence type="ECO:0000313" key="6">
    <source>
        <dbReference type="Proteomes" id="UP000660675"/>
    </source>
</evidence>
<dbReference type="PANTHER" id="PTHR11712">
    <property type="entry name" value="POLYKETIDE SYNTHASE-RELATED"/>
    <property type="match status" value="1"/>
</dbReference>
<name>A0ABQ2W3X7_9ACTN</name>
<dbReference type="InterPro" id="IPR016039">
    <property type="entry name" value="Thiolase-like"/>
</dbReference>
<dbReference type="SUPFAM" id="SSF53901">
    <property type="entry name" value="Thiolase-like"/>
    <property type="match status" value="2"/>
</dbReference>
<evidence type="ECO:0000259" key="4">
    <source>
        <dbReference type="PROSITE" id="PS52004"/>
    </source>
</evidence>
<comment type="similarity">
    <text evidence="1 3">Belongs to the thiolase-like superfamily. Beta-ketoacyl-ACP synthases family.</text>
</comment>
<comment type="caution">
    <text evidence="5">The sequence shown here is derived from an EMBL/GenBank/DDBJ whole genome shotgun (WGS) entry which is preliminary data.</text>
</comment>
<evidence type="ECO:0000256" key="3">
    <source>
        <dbReference type="RuleBase" id="RU003694"/>
    </source>
</evidence>
<dbReference type="InterPro" id="IPR014031">
    <property type="entry name" value="Ketoacyl_synth_C"/>
</dbReference>
<dbReference type="Pfam" id="PF00109">
    <property type="entry name" value="ketoacyl-synt"/>
    <property type="match status" value="1"/>
</dbReference>
<dbReference type="InterPro" id="IPR000794">
    <property type="entry name" value="Beta-ketoacyl_synthase"/>
</dbReference>
<evidence type="ECO:0000313" key="5">
    <source>
        <dbReference type="EMBL" id="GGV88012.1"/>
    </source>
</evidence>
<dbReference type="SMART" id="SM00825">
    <property type="entry name" value="PKS_KS"/>
    <property type="match status" value="1"/>
</dbReference>
<proteinExistence type="inferred from homology"/>
<dbReference type="Pfam" id="PF02801">
    <property type="entry name" value="Ketoacyl-synt_C"/>
    <property type="match status" value="1"/>
</dbReference>
<evidence type="ECO:0000256" key="1">
    <source>
        <dbReference type="ARBA" id="ARBA00008467"/>
    </source>
</evidence>